<feature type="domain" description="PDZ" evidence="1">
    <location>
        <begin position="119"/>
        <end position="174"/>
    </location>
</feature>
<dbReference type="InterPro" id="IPR014219">
    <property type="entry name" value="SpoIVB"/>
</dbReference>
<name>A0A1M4SDS0_9FIRM</name>
<feature type="domain" description="Peptidase S55" evidence="2">
    <location>
        <begin position="196"/>
        <end position="426"/>
    </location>
</feature>
<dbReference type="Gene3D" id="2.30.42.10">
    <property type="match status" value="1"/>
</dbReference>
<dbReference type="SUPFAM" id="SSF50156">
    <property type="entry name" value="PDZ domain-like"/>
    <property type="match status" value="1"/>
</dbReference>
<dbReference type="PROSITE" id="PS50106">
    <property type="entry name" value="PDZ"/>
    <property type="match status" value="1"/>
</dbReference>
<dbReference type="Pfam" id="PF05580">
    <property type="entry name" value="Peptidase_S55"/>
    <property type="match status" value="1"/>
</dbReference>
<evidence type="ECO:0000259" key="2">
    <source>
        <dbReference type="PROSITE" id="PS51494"/>
    </source>
</evidence>
<protein>
    <submittedName>
        <fullName evidence="3">Stage IV sporulation protein B</fullName>
    </submittedName>
</protein>
<dbReference type="InterPro" id="IPR036034">
    <property type="entry name" value="PDZ_sf"/>
</dbReference>
<evidence type="ECO:0000313" key="4">
    <source>
        <dbReference type="Proteomes" id="UP000184114"/>
    </source>
</evidence>
<keyword evidence="4" id="KW-1185">Reference proteome</keyword>
<dbReference type="RefSeq" id="WP_072972064.1">
    <property type="nucleotide sequence ID" value="NZ_FQTY01000001.1"/>
</dbReference>
<dbReference type="PROSITE" id="PS51494">
    <property type="entry name" value="SPOIVB"/>
    <property type="match status" value="1"/>
</dbReference>
<dbReference type="NCBIfam" id="TIGR02860">
    <property type="entry name" value="spore_IV_B"/>
    <property type="match status" value="1"/>
</dbReference>
<dbReference type="EMBL" id="FQTY01000001">
    <property type="protein sequence ID" value="SHE30308.1"/>
    <property type="molecule type" value="Genomic_DNA"/>
</dbReference>
<dbReference type="Proteomes" id="UP000184114">
    <property type="component" value="Unassembled WGS sequence"/>
</dbReference>
<gene>
    <name evidence="3" type="ORF">SAMN02745784_00268</name>
</gene>
<accession>A0A1M4SDS0</accession>
<reference evidence="4" key="1">
    <citation type="submission" date="2016-11" db="EMBL/GenBank/DDBJ databases">
        <authorList>
            <person name="Varghese N."/>
            <person name="Submissions S."/>
        </authorList>
    </citation>
    <scope>NUCLEOTIDE SEQUENCE [LARGE SCALE GENOMIC DNA]</scope>
    <source>
        <strain evidence="4">DSM 18095</strain>
    </source>
</reference>
<dbReference type="SMART" id="SM00228">
    <property type="entry name" value="PDZ"/>
    <property type="match status" value="1"/>
</dbReference>
<dbReference type="InterPro" id="IPR008763">
    <property type="entry name" value="Peptidase_S55"/>
</dbReference>
<dbReference type="STRING" id="1123404.SAMN02745784_00268"/>
<dbReference type="GeneID" id="90994961"/>
<organism evidence="3 4">
    <name type="scientific">Tissierella praeacuta DSM 18095</name>
    <dbReference type="NCBI Taxonomy" id="1123404"/>
    <lineage>
        <taxon>Bacteria</taxon>
        <taxon>Bacillati</taxon>
        <taxon>Bacillota</taxon>
        <taxon>Tissierellia</taxon>
        <taxon>Tissierellales</taxon>
        <taxon>Tissierellaceae</taxon>
        <taxon>Tissierella</taxon>
    </lineage>
</organism>
<dbReference type="InterPro" id="IPR001478">
    <property type="entry name" value="PDZ"/>
</dbReference>
<dbReference type="InterPro" id="IPR041489">
    <property type="entry name" value="PDZ_6"/>
</dbReference>
<dbReference type="AlphaFoldDB" id="A0A1M4SDS0"/>
<proteinExistence type="predicted"/>
<dbReference type="Pfam" id="PF17820">
    <property type="entry name" value="PDZ_6"/>
    <property type="match status" value="1"/>
</dbReference>
<evidence type="ECO:0000259" key="1">
    <source>
        <dbReference type="PROSITE" id="PS50106"/>
    </source>
</evidence>
<evidence type="ECO:0000313" key="3">
    <source>
        <dbReference type="EMBL" id="SHE30308.1"/>
    </source>
</evidence>
<sequence>MGKLKFSRKIIISILILFVLSLSIQSNKILFYPSSINIVKGENKSLDISFPFFLDISQEKENVIEASYNGTETIGLKKSYKLNGIDAGEAEIQLKLLGFIPVKNYNVNVINRPEIIPGGNAIGVRLNTKGVLVVAVTDVIDTKGHRFSPARDAGLKVGDSIIEINGEKVQDAEHVVNILNNIKDTNIKIVVQRNKAEFVTEAKPIQSIQDNCYRLGIWVRDKTSGIGTLTYYDKNTNEFGALGHGIVDVDTGGLLSVEKGKIMNAKISKVEQGKKGTPGEIRGVFYETDNLVGDIVVNSPYGIYGTIKEDNIKFIQNKPIPIGFKEEVKVGKAYILTTIDNNSIEKFEIEILKIQPQLKAEQKSMVVKVTDPRLLDKTGGIVQGMSGSPIIQNDKLVGAITHVFVNDPTKGYGIYIEWMLEQMNTK</sequence>